<comment type="catalytic activity">
    <reaction evidence="7 8">
        <text>shikimate + NADP(+) = 3-dehydroshikimate + NADPH + H(+)</text>
        <dbReference type="Rhea" id="RHEA:17737"/>
        <dbReference type="ChEBI" id="CHEBI:15378"/>
        <dbReference type="ChEBI" id="CHEBI:16630"/>
        <dbReference type="ChEBI" id="CHEBI:36208"/>
        <dbReference type="ChEBI" id="CHEBI:57783"/>
        <dbReference type="ChEBI" id="CHEBI:58349"/>
        <dbReference type="EC" id="1.1.1.25"/>
    </reaction>
</comment>
<reference evidence="13" key="1">
    <citation type="journal article" date="2019" name="Int. J. Syst. Evol. Microbiol.">
        <title>The Global Catalogue of Microorganisms (GCM) 10K type strain sequencing project: providing services to taxonomists for standard genome sequencing and annotation.</title>
        <authorList>
            <consortium name="The Broad Institute Genomics Platform"/>
            <consortium name="The Broad Institute Genome Sequencing Center for Infectious Disease"/>
            <person name="Wu L."/>
            <person name="Ma J."/>
        </authorList>
    </citation>
    <scope>NUCLEOTIDE SEQUENCE [LARGE SCALE GENOMIC DNA]</scope>
    <source>
        <strain evidence="13">CCUG 55131</strain>
    </source>
</reference>
<evidence type="ECO:0000256" key="7">
    <source>
        <dbReference type="ARBA" id="ARBA00049442"/>
    </source>
</evidence>
<evidence type="ECO:0000256" key="3">
    <source>
        <dbReference type="ARBA" id="ARBA00022605"/>
    </source>
</evidence>
<feature type="binding site" evidence="8">
    <location>
        <position position="225"/>
    </location>
    <ligand>
        <name>shikimate</name>
        <dbReference type="ChEBI" id="CHEBI:36208"/>
    </ligand>
</feature>
<dbReference type="Pfam" id="PF18317">
    <property type="entry name" value="SDH_C"/>
    <property type="match status" value="1"/>
</dbReference>
<dbReference type="Pfam" id="PF01488">
    <property type="entry name" value="Shikimate_DH"/>
    <property type="match status" value="1"/>
</dbReference>
<feature type="binding site" evidence="8">
    <location>
        <position position="246"/>
    </location>
    <ligand>
        <name>NADP(+)</name>
        <dbReference type="ChEBI" id="CHEBI:58349"/>
    </ligand>
</feature>
<evidence type="ECO:0000259" key="9">
    <source>
        <dbReference type="Pfam" id="PF01488"/>
    </source>
</evidence>
<dbReference type="Proteomes" id="UP001597413">
    <property type="component" value="Unassembled WGS sequence"/>
</dbReference>
<accession>A0ABW5A697</accession>
<feature type="binding site" evidence="8">
    <location>
        <position position="223"/>
    </location>
    <ligand>
        <name>NADP(+)</name>
        <dbReference type="ChEBI" id="CHEBI:58349"/>
    </ligand>
</feature>
<evidence type="ECO:0000259" key="11">
    <source>
        <dbReference type="Pfam" id="PF18317"/>
    </source>
</evidence>
<protein>
    <recommendedName>
        <fullName evidence="2 8">Shikimate dehydrogenase (NADP(+))</fullName>
        <shortName evidence="8">SDH</shortName>
        <ecNumber evidence="2 8">1.1.1.25</ecNumber>
    </recommendedName>
</protein>
<feature type="binding site" evidence="8">
    <location>
        <position position="83"/>
    </location>
    <ligand>
        <name>NADP(+)</name>
        <dbReference type="ChEBI" id="CHEBI:58349"/>
    </ligand>
</feature>
<dbReference type="PANTHER" id="PTHR21089">
    <property type="entry name" value="SHIKIMATE DEHYDROGENASE"/>
    <property type="match status" value="1"/>
</dbReference>
<dbReference type="GO" id="GO:0004764">
    <property type="term" value="F:shikimate 3-dehydrogenase (NADP+) activity"/>
    <property type="evidence" value="ECO:0007669"/>
    <property type="project" value="UniProtKB-EC"/>
</dbReference>
<dbReference type="NCBIfam" id="NF001312">
    <property type="entry name" value="PRK00258.1-4"/>
    <property type="match status" value="1"/>
</dbReference>
<evidence type="ECO:0000256" key="6">
    <source>
        <dbReference type="ARBA" id="ARBA00023141"/>
    </source>
</evidence>
<evidence type="ECO:0000256" key="2">
    <source>
        <dbReference type="ARBA" id="ARBA00012962"/>
    </source>
</evidence>
<dbReference type="Gene3D" id="3.40.50.720">
    <property type="entry name" value="NAD(P)-binding Rossmann-like Domain"/>
    <property type="match status" value="1"/>
</dbReference>
<gene>
    <name evidence="8" type="primary">aroE</name>
    <name evidence="12" type="ORF">ACFSM0_03105</name>
</gene>
<comment type="caution">
    <text evidence="12">The sequence shown here is derived from an EMBL/GenBank/DDBJ whole genome shotgun (WGS) entry which is preliminary data.</text>
</comment>
<name>A0ABW5A697_9RHOB</name>
<comment type="pathway">
    <text evidence="1 8">Metabolic intermediate biosynthesis; chorismate biosynthesis; chorismate from D-erythrose 4-phosphate and phosphoenolpyruvate: step 4/7.</text>
</comment>
<dbReference type="InterPro" id="IPR011342">
    <property type="entry name" value="Shikimate_DH"/>
</dbReference>
<proteinExistence type="inferred from homology"/>
<evidence type="ECO:0000313" key="13">
    <source>
        <dbReference type="Proteomes" id="UP001597413"/>
    </source>
</evidence>
<feature type="binding site" evidence="8">
    <location>
        <position position="92"/>
    </location>
    <ligand>
        <name>shikimate</name>
        <dbReference type="ChEBI" id="CHEBI:36208"/>
    </ligand>
</feature>
<feature type="binding site" evidence="8">
    <location>
        <position position="108"/>
    </location>
    <ligand>
        <name>shikimate</name>
        <dbReference type="ChEBI" id="CHEBI:36208"/>
    </ligand>
</feature>
<dbReference type="EMBL" id="JBHUIX010000003">
    <property type="protein sequence ID" value="MFD2173075.1"/>
    <property type="molecule type" value="Genomic_DNA"/>
</dbReference>
<feature type="binding site" evidence="8">
    <location>
        <position position="67"/>
    </location>
    <ligand>
        <name>shikimate</name>
        <dbReference type="ChEBI" id="CHEBI:36208"/>
    </ligand>
</feature>
<dbReference type="InterPro" id="IPR036291">
    <property type="entry name" value="NAD(P)-bd_dom_sf"/>
</dbReference>
<feature type="domain" description="SDH C-terminal" evidence="11">
    <location>
        <begin position="246"/>
        <end position="268"/>
    </location>
</feature>
<dbReference type="SUPFAM" id="SSF51735">
    <property type="entry name" value="NAD(P)-binding Rossmann-fold domains"/>
    <property type="match status" value="1"/>
</dbReference>
<evidence type="ECO:0000256" key="5">
    <source>
        <dbReference type="ARBA" id="ARBA00023002"/>
    </source>
</evidence>
<feature type="binding site" evidence="8">
    <location>
        <begin position="20"/>
        <end position="22"/>
    </location>
    <ligand>
        <name>shikimate</name>
        <dbReference type="ChEBI" id="CHEBI:36208"/>
    </ligand>
</feature>
<keyword evidence="13" id="KW-1185">Reference proteome</keyword>
<comment type="function">
    <text evidence="8">Involved in the biosynthesis of the chorismate, which leads to the biosynthesis of aromatic amino acids. Catalyzes the reversible NADPH linked reduction of 3-dehydroshikimate (DHSA) to yield shikimate (SA).</text>
</comment>
<dbReference type="InterPro" id="IPR006151">
    <property type="entry name" value="Shikm_DH/Glu-tRNA_Rdtase"/>
</dbReference>
<dbReference type="RefSeq" id="WP_377386983.1">
    <property type="nucleotide sequence ID" value="NZ_JBHUIX010000003.1"/>
</dbReference>
<dbReference type="Pfam" id="PF08501">
    <property type="entry name" value="Shikimate_dh_N"/>
    <property type="match status" value="1"/>
</dbReference>
<comment type="subunit">
    <text evidence="8">Homodimer.</text>
</comment>
<evidence type="ECO:0000313" key="12">
    <source>
        <dbReference type="EMBL" id="MFD2173075.1"/>
    </source>
</evidence>
<feature type="binding site" evidence="8">
    <location>
        <position position="253"/>
    </location>
    <ligand>
        <name>shikimate</name>
        <dbReference type="ChEBI" id="CHEBI:36208"/>
    </ligand>
</feature>
<organism evidence="12 13">
    <name type="scientific">Rhodobacter lacus</name>
    <dbReference type="NCBI Taxonomy" id="1641972"/>
    <lineage>
        <taxon>Bacteria</taxon>
        <taxon>Pseudomonadati</taxon>
        <taxon>Pseudomonadota</taxon>
        <taxon>Alphaproteobacteria</taxon>
        <taxon>Rhodobacterales</taxon>
        <taxon>Rhodobacter group</taxon>
        <taxon>Rhodobacter</taxon>
    </lineage>
</organism>
<dbReference type="HAMAP" id="MF_00222">
    <property type="entry name" value="Shikimate_DH_AroE"/>
    <property type="match status" value="1"/>
</dbReference>
<comment type="similarity">
    <text evidence="8">Belongs to the shikimate dehydrogenase family.</text>
</comment>
<feature type="active site" description="Proton acceptor" evidence="8">
    <location>
        <position position="71"/>
    </location>
</feature>
<evidence type="ECO:0000256" key="1">
    <source>
        <dbReference type="ARBA" id="ARBA00004871"/>
    </source>
</evidence>
<dbReference type="CDD" id="cd01065">
    <property type="entry name" value="NAD_bind_Shikimate_DH"/>
    <property type="match status" value="1"/>
</dbReference>
<dbReference type="EC" id="1.1.1.25" evidence="2 8"/>
<dbReference type="Gene3D" id="3.40.50.10860">
    <property type="entry name" value="Leucine Dehydrogenase, chain A, domain 1"/>
    <property type="match status" value="1"/>
</dbReference>
<evidence type="ECO:0000259" key="10">
    <source>
        <dbReference type="Pfam" id="PF08501"/>
    </source>
</evidence>
<evidence type="ECO:0000256" key="4">
    <source>
        <dbReference type="ARBA" id="ARBA00022857"/>
    </source>
</evidence>
<dbReference type="InterPro" id="IPR013708">
    <property type="entry name" value="Shikimate_DH-bd_N"/>
</dbReference>
<feature type="binding site" evidence="8">
    <location>
        <begin position="158"/>
        <end position="163"/>
    </location>
    <ligand>
        <name>NADP(+)</name>
        <dbReference type="ChEBI" id="CHEBI:58349"/>
    </ligand>
</feature>
<dbReference type="InterPro" id="IPR041121">
    <property type="entry name" value="SDH_C"/>
</dbReference>
<keyword evidence="3 8" id="KW-0028">Amino-acid biosynthesis</keyword>
<dbReference type="InterPro" id="IPR022893">
    <property type="entry name" value="Shikimate_DH_fam"/>
</dbReference>
<keyword evidence="5 8" id="KW-0560">Oxidoreductase</keyword>
<dbReference type="PANTHER" id="PTHR21089:SF1">
    <property type="entry name" value="BIFUNCTIONAL 3-DEHYDROQUINATE DEHYDRATASE_SHIKIMATE DEHYDROGENASE, CHLOROPLASTIC"/>
    <property type="match status" value="1"/>
</dbReference>
<feature type="binding site" evidence="8">
    <location>
        <begin position="134"/>
        <end position="138"/>
    </location>
    <ligand>
        <name>NADP(+)</name>
        <dbReference type="ChEBI" id="CHEBI:58349"/>
    </ligand>
</feature>
<feature type="domain" description="Shikimate dehydrogenase substrate binding N-terminal" evidence="10">
    <location>
        <begin position="12"/>
        <end position="94"/>
    </location>
</feature>
<dbReference type="SUPFAM" id="SSF53223">
    <property type="entry name" value="Aminoacid dehydrogenase-like, N-terminal domain"/>
    <property type="match status" value="1"/>
</dbReference>
<keyword evidence="4 8" id="KW-0521">NADP</keyword>
<sequence>MSDHPKIPLAGVIGHPIAHSRSPALHGHWLKTYGIKGHYVPMDVAEEDLEMVLRALPRAGFVGCNITIPHKERALALADVISDRAALIGAANTLVFHADGRIYADNTDGYGFIANLREAAPHWDAALAPAAVLGAGGAARAIIAALIETGCPEVRIANRTRARADVLRAEFGARLVVYDWGQAANMMEGVATLVNTTSLGMVGKPDLRVPLDALPDSAVVTDCVYTPLQTRLLIEAAERGCVTVDGFGMLLHQAVPGFERWFGQRPEVTAELREKVLSA</sequence>
<dbReference type="NCBIfam" id="TIGR00507">
    <property type="entry name" value="aroE"/>
    <property type="match status" value="1"/>
</dbReference>
<keyword evidence="6 8" id="KW-0057">Aromatic amino acid biosynthesis</keyword>
<evidence type="ECO:0000256" key="8">
    <source>
        <dbReference type="HAMAP-Rule" id="MF_00222"/>
    </source>
</evidence>
<feature type="domain" description="Quinate/shikimate 5-dehydrogenase/glutamyl-tRNA reductase" evidence="9">
    <location>
        <begin position="129"/>
        <end position="177"/>
    </location>
</feature>
<dbReference type="InterPro" id="IPR046346">
    <property type="entry name" value="Aminoacid_DH-like_N_sf"/>
</dbReference>